<keyword evidence="1" id="KW-0732">Signal</keyword>
<name>A0A8R1HXR5_CAEJA</name>
<dbReference type="EnsemblMetazoa" id="CJA15039.1">
    <property type="protein sequence ID" value="CJA15039.1"/>
    <property type="gene ID" value="WBGene00134243"/>
</dbReference>
<dbReference type="AlphaFoldDB" id="A0A8R1HXR5"/>
<keyword evidence="3" id="KW-1185">Reference proteome</keyword>
<reference evidence="3" key="1">
    <citation type="submission" date="2010-08" db="EMBL/GenBank/DDBJ databases">
        <authorList>
            <consortium name="Caenorhabditis japonica Sequencing Consortium"/>
            <person name="Wilson R.K."/>
        </authorList>
    </citation>
    <scope>NUCLEOTIDE SEQUENCE [LARGE SCALE GENOMIC DNA]</scope>
    <source>
        <strain evidence="3">DF5081</strain>
    </source>
</reference>
<dbReference type="Proteomes" id="UP000005237">
    <property type="component" value="Unassembled WGS sequence"/>
</dbReference>
<accession>A0A8R1HXR5</accession>
<evidence type="ECO:0000256" key="1">
    <source>
        <dbReference type="SAM" id="SignalP"/>
    </source>
</evidence>
<organism evidence="2 3">
    <name type="scientific">Caenorhabditis japonica</name>
    <dbReference type="NCBI Taxonomy" id="281687"/>
    <lineage>
        <taxon>Eukaryota</taxon>
        <taxon>Metazoa</taxon>
        <taxon>Ecdysozoa</taxon>
        <taxon>Nematoda</taxon>
        <taxon>Chromadorea</taxon>
        <taxon>Rhabditida</taxon>
        <taxon>Rhabditina</taxon>
        <taxon>Rhabditomorpha</taxon>
        <taxon>Rhabditoidea</taxon>
        <taxon>Rhabditidae</taxon>
        <taxon>Peloderinae</taxon>
        <taxon>Caenorhabditis</taxon>
    </lineage>
</organism>
<evidence type="ECO:0000313" key="2">
    <source>
        <dbReference type="EnsemblMetazoa" id="CJA15039.1"/>
    </source>
</evidence>
<reference evidence="2" key="2">
    <citation type="submission" date="2022-06" db="UniProtKB">
        <authorList>
            <consortium name="EnsemblMetazoa"/>
        </authorList>
    </citation>
    <scope>IDENTIFICATION</scope>
    <source>
        <strain evidence="2">DF5081</strain>
    </source>
</reference>
<feature type="signal peptide" evidence="1">
    <location>
        <begin position="1"/>
        <end position="19"/>
    </location>
</feature>
<proteinExistence type="predicted"/>
<sequence length="184" mass="20954">MKLIVAVILIGIIKRKVCGDDVELDMRATDIRKSLKETLPFMEEMKSSSELRAEVKKLSEKCSPLVYNSRYRFYLPDAKVSDNLRQLQVLVSELLKKHKYADALKAVDAYRDPMPTDLEYAVPRQTHYGCGPYPCNVTLNGDKMSLKTLCLIGPKVSKIAAHWVPCHVVAKQLFMRKTLPQNNK</sequence>
<feature type="chain" id="PRO_5035817254" evidence="1">
    <location>
        <begin position="20"/>
        <end position="184"/>
    </location>
</feature>
<protein>
    <submittedName>
        <fullName evidence="2">Uncharacterized protein</fullName>
    </submittedName>
</protein>
<evidence type="ECO:0000313" key="3">
    <source>
        <dbReference type="Proteomes" id="UP000005237"/>
    </source>
</evidence>